<proteinExistence type="predicted"/>
<dbReference type="InterPro" id="IPR001910">
    <property type="entry name" value="Inosine/uridine_hydrolase_dom"/>
</dbReference>
<dbReference type="InterPro" id="IPR036452">
    <property type="entry name" value="Ribo_hydro-like"/>
</dbReference>
<evidence type="ECO:0000256" key="1">
    <source>
        <dbReference type="SAM" id="MobiDB-lite"/>
    </source>
</evidence>
<dbReference type="AlphaFoldDB" id="A0A6P1CXJ1"/>
<feature type="region of interest" description="Disordered" evidence="1">
    <location>
        <begin position="1"/>
        <end position="32"/>
    </location>
</feature>
<protein>
    <recommendedName>
        <fullName evidence="2">Inosine/uridine-preferring nucleoside hydrolase domain-containing protein</fullName>
    </recommendedName>
</protein>
<dbReference type="RefSeq" id="WP_163847928.1">
    <property type="nucleotide sequence ID" value="NZ_AP026975.1"/>
</dbReference>
<evidence type="ECO:0000313" key="3">
    <source>
        <dbReference type="EMBL" id="NEW36413.1"/>
    </source>
</evidence>
<gene>
    <name evidence="3" type="ORF">GV791_28200</name>
</gene>
<name>A0A6P1CXJ1_9NOCA</name>
<dbReference type="Gene3D" id="3.90.245.10">
    <property type="entry name" value="Ribonucleoside hydrolase-like"/>
    <property type="match status" value="1"/>
</dbReference>
<evidence type="ECO:0000259" key="2">
    <source>
        <dbReference type="Pfam" id="PF01156"/>
    </source>
</evidence>
<dbReference type="Pfam" id="PF01156">
    <property type="entry name" value="IU_nuc_hydro"/>
    <property type="match status" value="1"/>
</dbReference>
<evidence type="ECO:0000313" key="4">
    <source>
        <dbReference type="Proteomes" id="UP000471166"/>
    </source>
</evidence>
<reference evidence="3 4" key="1">
    <citation type="submission" date="2020-01" db="EMBL/GenBank/DDBJ databases">
        <title>Genetics and antimicrobial susceptibilities of Nocardia species isolated from the soil; a comparison with species isolated from humans.</title>
        <authorList>
            <person name="Carrasco G."/>
            <person name="Monzon S."/>
            <person name="Sansegundo M."/>
            <person name="Garcia E."/>
            <person name="Garrido N."/>
            <person name="Medina M.J."/>
            <person name="Villalon P."/>
            <person name="Ramirez-Arocha A.C."/>
            <person name="Jimenez P."/>
            <person name="Cuesta I."/>
            <person name="Valdezate S."/>
        </authorList>
    </citation>
    <scope>NUCLEOTIDE SEQUENCE [LARGE SCALE GENOMIC DNA]</scope>
    <source>
        <strain evidence="3 4">CNM20110626</strain>
    </source>
</reference>
<feature type="compositionally biased region" description="Polar residues" evidence="1">
    <location>
        <begin position="12"/>
        <end position="25"/>
    </location>
</feature>
<organism evidence="3 4">
    <name type="scientific">Nocardia cyriacigeorgica</name>
    <dbReference type="NCBI Taxonomy" id="135487"/>
    <lineage>
        <taxon>Bacteria</taxon>
        <taxon>Bacillati</taxon>
        <taxon>Actinomycetota</taxon>
        <taxon>Actinomycetes</taxon>
        <taxon>Mycobacteriales</taxon>
        <taxon>Nocardiaceae</taxon>
        <taxon>Nocardia</taxon>
    </lineage>
</organism>
<sequence length="320" mass="34835">MGVSDARAGRSNAISTPDLSTSSHQEPPHHGTVDDLVILDTDIGWRPGSLVALVIAACVVPNLAVVTADETRGRRARLARHTLDALGRPEVRVVAGFDLGGEDRFLLDNDHSPSVAGEDFMERIRGLDRMIAAVVELCDTARRVQWAGLGPMSNLAAAISRLPEIADRVVVTQLGGALDRTRGTAPVSDNFRVDPTSAGLALRALHTPRLVLSDHTDADALQITPHSPILQKFEYPTPPEWADLAAAHLRAWSACEPRVSLREPLVLSAALGLPFVSFHTERIEIHPDARLSRSSHGRTMQLSSTINHRDFMTWMHNTIE</sequence>
<dbReference type="SUPFAM" id="SSF53590">
    <property type="entry name" value="Nucleoside hydrolase"/>
    <property type="match status" value="1"/>
</dbReference>
<dbReference type="GO" id="GO:0016799">
    <property type="term" value="F:hydrolase activity, hydrolyzing N-glycosyl compounds"/>
    <property type="evidence" value="ECO:0007669"/>
    <property type="project" value="InterPro"/>
</dbReference>
<feature type="domain" description="Inosine/uridine-preferring nucleoside hydrolase" evidence="2">
    <location>
        <begin position="37"/>
        <end position="272"/>
    </location>
</feature>
<comment type="caution">
    <text evidence="3">The sequence shown here is derived from an EMBL/GenBank/DDBJ whole genome shotgun (WGS) entry which is preliminary data.</text>
</comment>
<dbReference type="EMBL" id="JAAGVB010000075">
    <property type="protein sequence ID" value="NEW36413.1"/>
    <property type="molecule type" value="Genomic_DNA"/>
</dbReference>
<accession>A0A6P1CXJ1</accession>
<dbReference type="Proteomes" id="UP000471166">
    <property type="component" value="Unassembled WGS sequence"/>
</dbReference>